<dbReference type="Proteomes" id="UP000194280">
    <property type="component" value="Unassembled WGS sequence"/>
</dbReference>
<dbReference type="EMBL" id="MUNK01000196">
    <property type="protein sequence ID" value="OTA25820.1"/>
    <property type="molecule type" value="Genomic_DNA"/>
</dbReference>
<proteinExistence type="predicted"/>
<feature type="region of interest" description="Disordered" evidence="1">
    <location>
        <begin position="159"/>
        <end position="298"/>
    </location>
</feature>
<dbReference type="AlphaFoldDB" id="A0A1Z5SXX7"/>
<keyword evidence="3" id="KW-1185">Reference proteome</keyword>
<sequence length="408" mass="44265">MVVGADSVRTSSGLCTCGANVWGGKVRWGVPAIFRDGGDEQRVSLLSMVFDIKAHIFASKPTSIFRTLNPCLSIMDETIVRRLVEHRDILQGFDAQIARLDREEDELFGRIIRARNRDDAQVVFDALAKVKERRQRLGKERQDEAIAFGLLVSQSQLGVLPGTRSANEGKRQEDGPSQPSSTDAIDPSFDEDDEEPVKREASPSAGGSVPGSVPGSKTSPGGQEPQREMSTPSGRSFLESTKSPGGQQPQQEASTLGGGSVPKSTTSLGGRQPQRSVTEGTKLPLLAGTPKRSMPTTYGAERYPRVAKTHPTLVTNPTAGEGAIELRCPYCKTNMSKDGMIFLDIVNGFSCHLALSHKSSVPPGFKFTHKRTLELCSYRTVSQDVVDAIQKGNPWAYVVEEVYQVSES</sequence>
<evidence type="ECO:0000256" key="1">
    <source>
        <dbReference type="SAM" id="MobiDB-lite"/>
    </source>
</evidence>
<accession>A0A1Z5SXX7</accession>
<evidence type="ECO:0000313" key="2">
    <source>
        <dbReference type="EMBL" id="OTA25820.1"/>
    </source>
</evidence>
<gene>
    <name evidence="2" type="ORF">BTJ68_10265</name>
</gene>
<name>A0A1Z5SXX7_HORWE</name>
<organism evidence="2 3">
    <name type="scientific">Hortaea werneckii EXF-2000</name>
    <dbReference type="NCBI Taxonomy" id="1157616"/>
    <lineage>
        <taxon>Eukaryota</taxon>
        <taxon>Fungi</taxon>
        <taxon>Dikarya</taxon>
        <taxon>Ascomycota</taxon>
        <taxon>Pezizomycotina</taxon>
        <taxon>Dothideomycetes</taxon>
        <taxon>Dothideomycetidae</taxon>
        <taxon>Mycosphaerellales</taxon>
        <taxon>Teratosphaeriaceae</taxon>
        <taxon>Hortaea</taxon>
    </lineage>
</organism>
<protein>
    <submittedName>
        <fullName evidence="2">Uncharacterized protein</fullName>
    </submittedName>
</protein>
<dbReference type="InParanoid" id="A0A1Z5SXX7"/>
<comment type="caution">
    <text evidence="2">The sequence shown here is derived from an EMBL/GenBank/DDBJ whole genome shotgun (WGS) entry which is preliminary data.</text>
</comment>
<feature type="compositionally biased region" description="Polar residues" evidence="1">
    <location>
        <begin position="262"/>
        <end position="279"/>
    </location>
</feature>
<feature type="compositionally biased region" description="Polar residues" evidence="1">
    <location>
        <begin position="228"/>
        <end position="254"/>
    </location>
</feature>
<reference evidence="2 3" key="1">
    <citation type="submission" date="2017-01" db="EMBL/GenBank/DDBJ databases">
        <title>The recent genome duplication of the halophilic yeast Hortaea werneckii: insights from long-read sequencing.</title>
        <authorList>
            <person name="Sinha S."/>
            <person name="Flibotte S."/>
            <person name="Neira M."/>
            <person name="Lenassi M."/>
            <person name="Gostincar C."/>
            <person name="Stajich J.E."/>
            <person name="Nislow C.E."/>
        </authorList>
    </citation>
    <scope>NUCLEOTIDE SEQUENCE [LARGE SCALE GENOMIC DNA]</scope>
    <source>
        <strain evidence="2 3">EXF-2000</strain>
    </source>
</reference>
<feature type="compositionally biased region" description="Low complexity" evidence="1">
    <location>
        <begin position="202"/>
        <end position="222"/>
    </location>
</feature>
<evidence type="ECO:0000313" key="3">
    <source>
        <dbReference type="Proteomes" id="UP000194280"/>
    </source>
</evidence>
<dbReference type="VEuPathDB" id="FungiDB:BTJ68_10265"/>